<accession>W8EXF0</accession>
<keyword evidence="2" id="KW-1185">Reference proteome</keyword>
<proteinExistence type="predicted"/>
<dbReference type="KEGG" id="hsw:Hsw_1668"/>
<dbReference type="EMBL" id="CP007145">
    <property type="protein sequence ID" value="AHJ97263.1"/>
    <property type="molecule type" value="Genomic_DNA"/>
</dbReference>
<evidence type="ECO:0000313" key="1">
    <source>
        <dbReference type="EMBL" id="AHJ97263.1"/>
    </source>
</evidence>
<sequence length="139" mass="15958">MEPEPAPADTQAAFEADFSLQHQQQAFLPGMTQPELTVRLEELKYTFCPEGLMCFVGPSAWPELNVTDAQGRTQRVVFTPFNAQRVPSTAWLDTTSVRANNRRYVFTYQRWQIVKPLGRGVYPGKSDFTLWFRINRIGK</sequence>
<reference evidence="1 2" key="1">
    <citation type="submission" date="2014-01" db="EMBL/GenBank/DDBJ databases">
        <title>Complete genome sequence of ionizing-radiation resistance bacterium Hymenobacter swuensis DY53.</title>
        <authorList>
            <person name="Jung J.-H."/>
            <person name="Jeong S.-W."/>
            <person name="Joe M.-H."/>
            <person name="Cho y.-j."/>
            <person name="Kim M.-K."/>
            <person name="Lim S.-Y."/>
        </authorList>
    </citation>
    <scope>NUCLEOTIDE SEQUENCE [LARGE SCALE GENOMIC DNA]</scope>
    <source>
        <strain evidence="1 2">DY53</strain>
    </source>
</reference>
<dbReference type="PATRIC" id="fig|1227739.3.peg.1893"/>
<evidence type="ECO:0000313" key="2">
    <source>
        <dbReference type="Proteomes" id="UP000019423"/>
    </source>
</evidence>
<name>W8EXF0_9BACT</name>
<dbReference type="Proteomes" id="UP000019423">
    <property type="component" value="Chromosome"/>
</dbReference>
<dbReference type="HOGENOM" id="CLU_1842397_0_0_10"/>
<gene>
    <name evidence="1" type="ORF">Hsw_1668</name>
</gene>
<dbReference type="AlphaFoldDB" id="W8EXF0"/>
<organism evidence="1 2">
    <name type="scientific">Hymenobacter swuensis DY53</name>
    <dbReference type="NCBI Taxonomy" id="1227739"/>
    <lineage>
        <taxon>Bacteria</taxon>
        <taxon>Pseudomonadati</taxon>
        <taxon>Bacteroidota</taxon>
        <taxon>Cytophagia</taxon>
        <taxon>Cytophagales</taxon>
        <taxon>Hymenobacteraceae</taxon>
        <taxon>Hymenobacter</taxon>
    </lineage>
</organism>
<protein>
    <submittedName>
        <fullName evidence="1">Uncharacterized protein</fullName>
    </submittedName>
</protein>